<name>A0A2N9L3A6_9BACT</name>
<evidence type="ECO:0000313" key="3">
    <source>
        <dbReference type="Proteomes" id="UP000239735"/>
    </source>
</evidence>
<dbReference type="EMBL" id="OKRB01000011">
    <property type="protein sequence ID" value="SPE17623.1"/>
    <property type="molecule type" value="Genomic_DNA"/>
</dbReference>
<evidence type="ECO:0000256" key="1">
    <source>
        <dbReference type="SAM" id="MobiDB-lite"/>
    </source>
</evidence>
<accession>A0A2N9L3A6</accession>
<reference evidence="3" key="1">
    <citation type="submission" date="2018-02" db="EMBL/GenBank/DDBJ databases">
        <authorList>
            <person name="Hausmann B."/>
        </authorList>
    </citation>
    <scope>NUCLEOTIDE SEQUENCE [LARGE SCALE GENOMIC DNA]</scope>
    <source>
        <strain evidence="3">Peat soil MAG SbA5</strain>
    </source>
</reference>
<organism evidence="2 3">
    <name type="scientific">Candidatus Sulfuritelmatomonas gaucii</name>
    <dbReference type="NCBI Taxonomy" id="2043161"/>
    <lineage>
        <taxon>Bacteria</taxon>
        <taxon>Pseudomonadati</taxon>
        <taxon>Acidobacteriota</taxon>
        <taxon>Terriglobia</taxon>
        <taxon>Terriglobales</taxon>
        <taxon>Acidobacteriaceae</taxon>
        <taxon>Candidatus Sulfuritelmatomonas</taxon>
    </lineage>
</organism>
<feature type="region of interest" description="Disordered" evidence="1">
    <location>
        <begin position="73"/>
        <end position="92"/>
    </location>
</feature>
<sequence>MRWNSRVIEEAIEAPPPFENRLKQLGVIFEIGYIARDEDTFGAICGDFRGQFRGQAGRFFTLQIIQGEIESGTGECDSARSADSPHGSGHQSHRLLVLSGKPSDLRVFIHSCYNQLVG</sequence>
<dbReference type="Proteomes" id="UP000239735">
    <property type="component" value="Unassembled WGS sequence"/>
</dbReference>
<protein>
    <submittedName>
        <fullName evidence="2">Uncharacterized protein</fullName>
    </submittedName>
</protein>
<gene>
    <name evidence="2" type="ORF">SBA5_1080002</name>
</gene>
<evidence type="ECO:0000313" key="2">
    <source>
        <dbReference type="EMBL" id="SPE17623.1"/>
    </source>
</evidence>
<dbReference type="AlphaFoldDB" id="A0A2N9L3A6"/>
<proteinExistence type="predicted"/>